<accession>A0ABD3NYV4</accession>
<evidence type="ECO:0000313" key="3">
    <source>
        <dbReference type="Proteomes" id="UP001530400"/>
    </source>
</evidence>
<sequence length="210" mass="23416">MSTLQQQLSRSSLSRPMPGLYQFEQPTSCSTEDKIQSQRPANDRLILRPLPSASEDFRLPQPSFIFQCSSLQEAQELIENEMGGVTAKIGWRGDGQNGSLIVSHPSIQGLDIRLNETANEWVLNSYFDEAQEALLAASLDDLQSSHVITEGSERGDQDANRQVDPKNLNADCWVETRANVKNPLGFLSKRWSLKSQNKTAVAKPPDLPYE</sequence>
<keyword evidence="3" id="KW-1185">Reference proteome</keyword>
<dbReference type="Proteomes" id="UP001530400">
    <property type="component" value="Unassembled WGS sequence"/>
</dbReference>
<dbReference type="AlphaFoldDB" id="A0ABD3NYV4"/>
<name>A0ABD3NYV4_9STRA</name>
<protein>
    <submittedName>
        <fullName evidence="2">Uncharacterized protein</fullName>
    </submittedName>
</protein>
<gene>
    <name evidence="2" type="ORF">ACHAWO_013418</name>
</gene>
<organism evidence="2 3">
    <name type="scientific">Cyclotella atomus</name>
    <dbReference type="NCBI Taxonomy" id="382360"/>
    <lineage>
        <taxon>Eukaryota</taxon>
        <taxon>Sar</taxon>
        <taxon>Stramenopiles</taxon>
        <taxon>Ochrophyta</taxon>
        <taxon>Bacillariophyta</taxon>
        <taxon>Coscinodiscophyceae</taxon>
        <taxon>Thalassiosirophycidae</taxon>
        <taxon>Stephanodiscales</taxon>
        <taxon>Stephanodiscaceae</taxon>
        <taxon>Cyclotella</taxon>
    </lineage>
</organism>
<comment type="caution">
    <text evidence="2">The sequence shown here is derived from an EMBL/GenBank/DDBJ whole genome shotgun (WGS) entry which is preliminary data.</text>
</comment>
<dbReference type="EMBL" id="JALLPJ020000860">
    <property type="protein sequence ID" value="KAL3781115.1"/>
    <property type="molecule type" value="Genomic_DNA"/>
</dbReference>
<feature type="region of interest" description="Disordered" evidence="1">
    <location>
        <begin position="1"/>
        <end position="45"/>
    </location>
</feature>
<evidence type="ECO:0000256" key="1">
    <source>
        <dbReference type="SAM" id="MobiDB-lite"/>
    </source>
</evidence>
<feature type="compositionally biased region" description="Basic and acidic residues" evidence="1">
    <location>
        <begin position="31"/>
        <end position="45"/>
    </location>
</feature>
<evidence type="ECO:0000313" key="2">
    <source>
        <dbReference type="EMBL" id="KAL3781115.1"/>
    </source>
</evidence>
<feature type="compositionally biased region" description="Low complexity" evidence="1">
    <location>
        <begin position="1"/>
        <end position="15"/>
    </location>
</feature>
<proteinExistence type="predicted"/>
<reference evidence="2 3" key="1">
    <citation type="submission" date="2024-10" db="EMBL/GenBank/DDBJ databases">
        <title>Updated reference genomes for cyclostephanoid diatoms.</title>
        <authorList>
            <person name="Roberts W.R."/>
            <person name="Alverson A.J."/>
        </authorList>
    </citation>
    <scope>NUCLEOTIDE SEQUENCE [LARGE SCALE GENOMIC DNA]</scope>
    <source>
        <strain evidence="2 3">AJA010-31</strain>
    </source>
</reference>